<dbReference type="PANTHER" id="PTHR43464">
    <property type="entry name" value="METHYLTRANSFERASE"/>
    <property type="match status" value="1"/>
</dbReference>
<accession>A0ABW0KPR7</accession>
<reference evidence="3" key="1">
    <citation type="journal article" date="2019" name="Int. J. Syst. Evol. Microbiol.">
        <title>The Global Catalogue of Microorganisms (GCM) 10K type strain sequencing project: providing services to taxonomists for standard genome sequencing and annotation.</title>
        <authorList>
            <consortium name="The Broad Institute Genomics Platform"/>
            <consortium name="The Broad Institute Genome Sequencing Center for Infectious Disease"/>
            <person name="Wu L."/>
            <person name="Ma J."/>
        </authorList>
    </citation>
    <scope>NUCLEOTIDE SEQUENCE [LARGE SCALE GENOMIC DNA]</scope>
    <source>
        <strain evidence="3">CGMCC 4.1469</strain>
    </source>
</reference>
<dbReference type="InterPro" id="IPR029063">
    <property type="entry name" value="SAM-dependent_MTases_sf"/>
</dbReference>
<keyword evidence="2" id="KW-0489">Methyltransferase</keyword>
<evidence type="ECO:0000313" key="2">
    <source>
        <dbReference type="EMBL" id="MFC5454712.1"/>
    </source>
</evidence>
<feature type="domain" description="Methyltransferase" evidence="1">
    <location>
        <begin position="47"/>
        <end position="147"/>
    </location>
</feature>
<dbReference type="SUPFAM" id="SSF53335">
    <property type="entry name" value="S-adenosyl-L-methionine-dependent methyltransferases"/>
    <property type="match status" value="1"/>
</dbReference>
<dbReference type="GO" id="GO:0102208">
    <property type="term" value="F:2-polyprenyl-6-hydroxyphenol methylase activity"/>
    <property type="evidence" value="ECO:0007669"/>
    <property type="project" value="UniProtKB-EC"/>
</dbReference>
<sequence>MPTEQRDWYDTPLYYDIVFDDGTVREADFLEEAYARYATPGKGHRLLEPACGSGRLALELARRGWEVSGFDGNAHMIAFAQQRLENAGLQAKARLWEDWMQSFTLPKGVKGGFDLAHCLVSTFKYLLKEKDAAECLRRVAAALRPGGVFFLGLHLTDYDRAGDEHERWVASRGKIQVVCNTHTWPADRRTRLENLRTRLKITDAGRTHLQETRWQFRTYSAAQLRALLRKVPELEYLECYDFTYDLTAPRRFDDSYADVLLVLRKR</sequence>
<dbReference type="InterPro" id="IPR041698">
    <property type="entry name" value="Methyltransf_25"/>
</dbReference>
<comment type="caution">
    <text evidence="2">The sequence shown here is derived from an EMBL/GenBank/DDBJ whole genome shotgun (WGS) entry which is preliminary data.</text>
</comment>
<dbReference type="EC" id="2.1.1.64" evidence="2"/>
<dbReference type="GO" id="GO:0061542">
    <property type="term" value="F:3-demethylubiquinol 3-O-methyltransferase activity"/>
    <property type="evidence" value="ECO:0007669"/>
    <property type="project" value="UniProtKB-EC"/>
</dbReference>
<proteinExistence type="predicted"/>
<dbReference type="Pfam" id="PF13649">
    <property type="entry name" value="Methyltransf_25"/>
    <property type="match status" value="1"/>
</dbReference>
<dbReference type="GO" id="GO:0032259">
    <property type="term" value="P:methylation"/>
    <property type="evidence" value="ECO:0007669"/>
    <property type="project" value="UniProtKB-KW"/>
</dbReference>
<dbReference type="EMBL" id="JBHSMQ010000002">
    <property type="protein sequence ID" value="MFC5454712.1"/>
    <property type="molecule type" value="Genomic_DNA"/>
</dbReference>
<dbReference type="Proteomes" id="UP001596052">
    <property type="component" value="Unassembled WGS sequence"/>
</dbReference>
<dbReference type="PANTHER" id="PTHR43464:SF23">
    <property type="entry name" value="JUVENILE HORMONE ACID O-METHYLTRANSFERASE"/>
    <property type="match status" value="1"/>
</dbReference>
<dbReference type="CDD" id="cd02440">
    <property type="entry name" value="AdoMet_MTases"/>
    <property type="match status" value="1"/>
</dbReference>
<dbReference type="EC" id="2.1.1.222" evidence="2"/>
<organism evidence="2 3">
    <name type="scientific">Prosthecobacter fluviatilis</name>
    <dbReference type="NCBI Taxonomy" id="445931"/>
    <lineage>
        <taxon>Bacteria</taxon>
        <taxon>Pseudomonadati</taxon>
        <taxon>Verrucomicrobiota</taxon>
        <taxon>Verrucomicrobiia</taxon>
        <taxon>Verrucomicrobiales</taxon>
        <taxon>Verrucomicrobiaceae</taxon>
        <taxon>Prosthecobacter</taxon>
    </lineage>
</organism>
<keyword evidence="2" id="KW-0808">Transferase</keyword>
<dbReference type="RefSeq" id="WP_377165068.1">
    <property type="nucleotide sequence ID" value="NZ_JBHSMQ010000002.1"/>
</dbReference>
<protein>
    <submittedName>
        <fullName evidence="2">Class I SAM-dependent methyltransferase</fullName>
        <ecNumber evidence="2">2.1.1.222</ecNumber>
        <ecNumber evidence="2">2.1.1.64</ecNumber>
    </submittedName>
</protein>
<dbReference type="Gene3D" id="2.20.25.110">
    <property type="entry name" value="S-adenosyl-L-methionine-dependent methyltransferases"/>
    <property type="match status" value="1"/>
</dbReference>
<gene>
    <name evidence="2" type="ORF">ACFQDI_07610</name>
</gene>
<keyword evidence="3" id="KW-1185">Reference proteome</keyword>
<evidence type="ECO:0000313" key="3">
    <source>
        <dbReference type="Proteomes" id="UP001596052"/>
    </source>
</evidence>
<dbReference type="Gene3D" id="3.40.50.150">
    <property type="entry name" value="Vaccinia Virus protein VP39"/>
    <property type="match status" value="1"/>
</dbReference>
<name>A0ABW0KPR7_9BACT</name>
<evidence type="ECO:0000259" key="1">
    <source>
        <dbReference type="Pfam" id="PF13649"/>
    </source>
</evidence>